<accession>A0A9P5MV36</accession>
<name>A0A9P5MV36_9AGAM</name>
<evidence type="ECO:0000313" key="1">
    <source>
        <dbReference type="EMBL" id="KAF8479334.1"/>
    </source>
</evidence>
<evidence type="ECO:0000313" key="2">
    <source>
        <dbReference type="Proteomes" id="UP000759537"/>
    </source>
</evidence>
<comment type="caution">
    <text evidence="1">The sequence shown here is derived from an EMBL/GenBank/DDBJ whole genome shotgun (WGS) entry which is preliminary data.</text>
</comment>
<dbReference type="OrthoDB" id="10470002at2759"/>
<dbReference type="AlphaFoldDB" id="A0A9P5MV36"/>
<reference evidence="1" key="1">
    <citation type="submission" date="2019-10" db="EMBL/GenBank/DDBJ databases">
        <authorList>
            <consortium name="DOE Joint Genome Institute"/>
            <person name="Kuo A."/>
            <person name="Miyauchi S."/>
            <person name="Kiss E."/>
            <person name="Drula E."/>
            <person name="Kohler A."/>
            <person name="Sanchez-Garcia M."/>
            <person name="Andreopoulos B."/>
            <person name="Barry K.W."/>
            <person name="Bonito G."/>
            <person name="Buee M."/>
            <person name="Carver A."/>
            <person name="Chen C."/>
            <person name="Cichocki N."/>
            <person name="Clum A."/>
            <person name="Culley D."/>
            <person name="Crous P.W."/>
            <person name="Fauchery L."/>
            <person name="Girlanda M."/>
            <person name="Hayes R."/>
            <person name="Keri Z."/>
            <person name="LaButti K."/>
            <person name="Lipzen A."/>
            <person name="Lombard V."/>
            <person name="Magnuson J."/>
            <person name="Maillard F."/>
            <person name="Morin E."/>
            <person name="Murat C."/>
            <person name="Nolan M."/>
            <person name="Ohm R."/>
            <person name="Pangilinan J."/>
            <person name="Pereira M."/>
            <person name="Perotto S."/>
            <person name="Peter M."/>
            <person name="Riley R."/>
            <person name="Sitrit Y."/>
            <person name="Stielow B."/>
            <person name="Szollosi G."/>
            <person name="Zifcakova L."/>
            <person name="Stursova M."/>
            <person name="Spatafora J.W."/>
            <person name="Tedersoo L."/>
            <person name="Vaario L.-M."/>
            <person name="Yamada A."/>
            <person name="Yan M."/>
            <person name="Wang P."/>
            <person name="Xu J."/>
            <person name="Bruns T."/>
            <person name="Baldrian P."/>
            <person name="Vilgalys R."/>
            <person name="Henrissat B."/>
            <person name="Grigoriev I.V."/>
            <person name="Hibbett D."/>
            <person name="Nagy L.G."/>
            <person name="Martin F.M."/>
        </authorList>
    </citation>
    <scope>NUCLEOTIDE SEQUENCE</scope>
    <source>
        <strain evidence="1">Prilba</strain>
    </source>
</reference>
<keyword evidence="2" id="KW-1185">Reference proteome</keyword>
<organism evidence="1 2">
    <name type="scientific">Russula ochroleuca</name>
    <dbReference type="NCBI Taxonomy" id="152965"/>
    <lineage>
        <taxon>Eukaryota</taxon>
        <taxon>Fungi</taxon>
        <taxon>Dikarya</taxon>
        <taxon>Basidiomycota</taxon>
        <taxon>Agaricomycotina</taxon>
        <taxon>Agaricomycetes</taxon>
        <taxon>Russulales</taxon>
        <taxon>Russulaceae</taxon>
        <taxon>Russula</taxon>
    </lineage>
</organism>
<sequence>MLGSCHSVTRHNSQGHFWSTSRHWRKETGIPVLNEVKHWVMTRQRLNAGEAILPLEESSENPRLRVSCFEGVVRPMSANKGDVTSRIFLYIVKSRFMPARGPHFHYPCSLFQIGDRHLRTACIGHRASCTVHRATIFLFLTLGTMALGFDSGGPGTTHRVCHSLRWTSEDFPAGVRICLAFKHSTSLAGHHLHGRRRGIFLCRWK</sequence>
<protein>
    <submittedName>
        <fullName evidence="1">Uncharacterized protein</fullName>
    </submittedName>
</protein>
<proteinExistence type="predicted"/>
<reference evidence="1" key="2">
    <citation type="journal article" date="2020" name="Nat. Commun.">
        <title>Large-scale genome sequencing of mycorrhizal fungi provides insights into the early evolution of symbiotic traits.</title>
        <authorList>
            <person name="Miyauchi S."/>
            <person name="Kiss E."/>
            <person name="Kuo A."/>
            <person name="Drula E."/>
            <person name="Kohler A."/>
            <person name="Sanchez-Garcia M."/>
            <person name="Morin E."/>
            <person name="Andreopoulos B."/>
            <person name="Barry K.W."/>
            <person name="Bonito G."/>
            <person name="Buee M."/>
            <person name="Carver A."/>
            <person name="Chen C."/>
            <person name="Cichocki N."/>
            <person name="Clum A."/>
            <person name="Culley D."/>
            <person name="Crous P.W."/>
            <person name="Fauchery L."/>
            <person name="Girlanda M."/>
            <person name="Hayes R.D."/>
            <person name="Keri Z."/>
            <person name="LaButti K."/>
            <person name="Lipzen A."/>
            <person name="Lombard V."/>
            <person name="Magnuson J."/>
            <person name="Maillard F."/>
            <person name="Murat C."/>
            <person name="Nolan M."/>
            <person name="Ohm R.A."/>
            <person name="Pangilinan J."/>
            <person name="Pereira M.F."/>
            <person name="Perotto S."/>
            <person name="Peter M."/>
            <person name="Pfister S."/>
            <person name="Riley R."/>
            <person name="Sitrit Y."/>
            <person name="Stielow J.B."/>
            <person name="Szollosi G."/>
            <person name="Zifcakova L."/>
            <person name="Stursova M."/>
            <person name="Spatafora J.W."/>
            <person name="Tedersoo L."/>
            <person name="Vaario L.M."/>
            <person name="Yamada A."/>
            <person name="Yan M."/>
            <person name="Wang P."/>
            <person name="Xu J."/>
            <person name="Bruns T."/>
            <person name="Baldrian P."/>
            <person name="Vilgalys R."/>
            <person name="Dunand C."/>
            <person name="Henrissat B."/>
            <person name="Grigoriev I.V."/>
            <person name="Hibbett D."/>
            <person name="Nagy L.G."/>
            <person name="Martin F.M."/>
        </authorList>
    </citation>
    <scope>NUCLEOTIDE SEQUENCE</scope>
    <source>
        <strain evidence="1">Prilba</strain>
    </source>
</reference>
<dbReference type="EMBL" id="WHVB01000010">
    <property type="protein sequence ID" value="KAF8479334.1"/>
    <property type="molecule type" value="Genomic_DNA"/>
</dbReference>
<gene>
    <name evidence="1" type="ORF">DFH94DRAFT_51707</name>
</gene>
<dbReference type="Proteomes" id="UP000759537">
    <property type="component" value="Unassembled WGS sequence"/>
</dbReference>